<evidence type="ECO:0000256" key="1">
    <source>
        <dbReference type="ARBA" id="ARBA00004586"/>
    </source>
</evidence>
<dbReference type="AlphaFoldDB" id="A0A9Q1BPS3"/>
<accession>A0A9Q1BPS3</accession>
<keyword evidence="4 7" id="KW-0472">Membrane</keyword>
<feature type="binding site" description="axial binding residue" evidence="5">
    <location>
        <position position="457"/>
    </location>
    <ligand>
        <name>heme</name>
        <dbReference type="ChEBI" id="CHEBI:30413"/>
    </ligand>
    <ligandPart>
        <name>Fe</name>
        <dbReference type="ChEBI" id="CHEBI:18248"/>
    </ligandPart>
</feature>
<dbReference type="Pfam" id="PF00067">
    <property type="entry name" value="p450"/>
    <property type="match status" value="1"/>
</dbReference>
<keyword evidence="6" id="KW-0560">Oxidoreductase</keyword>
<evidence type="ECO:0000256" key="3">
    <source>
        <dbReference type="ARBA" id="ARBA00022824"/>
    </source>
</evidence>
<dbReference type="CDD" id="cd20628">
    <property type="entry name" value="CYP4"/>
    <property type="match status" value="1"/>
</dbReference>
<dbReference type="InterPro" id="IPR001128">
    <property type="entry name" value="Cyt_P450"/>
</dbReference>
<evidence type="ECO:0000256" key="5">
    <source>
        <dbReference type="PIRSR" id="PIRSR602401-1"/>
    </source>
</evidence>
<dbReference type="PROSITE" id="PS00086">
    <property type="entry name" value="CYTOCHROME_P450"/>
    <property type="match status" value="1"/>
</dbReference>
<dbReference type="EMBL" id="JAIZAY010000013">
    <property type="protein sequence ID" value="KAJ8030551.1"/>
    <property type="molecule type" value="Genomic_DNA"/>
</dbReference>
<dbReference type="InterPro" id="IPR036396">
    <property type="entry name" value="Cyt_P450_sf"/>
</dbReference>
<keyword evidence="5 6" id="KW-0479">Metal-binding</keyword>
<keyword evidence="9" id="KW-1185">Reference proteome</keyword>
<reference evidence="8" key="1">
    <citation type="submission" date="2021-10" db="EMBL/GenBank/DDBJ databases">
        <title>Tropical sea cucumber genome reveals ecological adaptation and Cuvierian tubules defense mechanism.</title>
        <authorList>
            <person name="Chen T."/>
        </authorList>
    </citation>
    <scope>NUCLEOTIDE SEQUENCE</scope>
    <source>
        <strain evidence="8">Nanhai2018</strain>
        <tissue evidence="8">Muscle</tissue>
    </source>
</reference>
<dbReference type="Gene3D" id="1.10.630.10">
    <property type="entry name" value="Cytochrome P450"/>
    <property type="match status" value="1"/>
</dbReference>
<protein>
    <submittedName>
        <fullName evidence="8">Cytochrome P450 4V2</fullName>
    </submittedName>
</protein>
<dbReference type="GO" id="GO:0005789">
    <property type="term" value="C:endoplasmic reticulum membrane"/>
    <property type="evidence" value="ECO:0007669"/>
    <property type="project" value="UniProtKB-SubCell"/>
</dbReference>
<dbReference type="GO" id="GO:0005506">
    <property type="term" value="F:iron ion binding"/>
    <property type="evidence" value="ECO:0007669"/>
    <property type="project" value="InterPro"/>
</dbReference>
<name>A0A9Q1BPS3_HOLLE</name>
<comment type="caution">
    <text evidence="8">The sequence shown here is derived from an EMBL/GenBank/DDBJ whole genome shotgun (WGS) entry which is preliminary data.</text>
</comment>
<keyword evidence="5 6" id="KW-0349">Heme</keyword>
<keyword evidence="6" id="KW-0503">Monooxygenase</keyword>
<dbReference type="InterPro" id="IPR017972">
    <property type="entry name" value="Cyt_P450_CS"/>
</dbReference>
<dbReference type="GO" id="GO:0016705">
    <property type="term" value="F:oxidoreductase activity, acting on paired donors, with incorporation or reduction of molecular oxygen"/>
    <property type="evidence" value="ECO:0007669"/>
    <property type="project" value="InterPro"/>
</dbReference>
<dbReference type="PRINTS" id="PR00463">
    <property type="entry name" value="EP450I"/>
</dbReference>
<gene>
    <name evidence="8" type="ORF">HOLleu_27004</name>
</gene>
<dbReference type="PRINTS" id="PR00385">
    <property type="entry name" value="P450"/>
</dbReference>
<comment type="subcellular location">
    <subcellularLocation>
        <location evidence="1">Endoplasmic reticulum membrane</location>
    </subcellularLocation>
</comment>
<dbReference type="PANTHER" id="PTHR24291">
    <property type="entry name" value="CYTOCHROME P450 FAMILY 4"/>
    <property type="match status" value="1"/>
</dbReference>
<evidence type="ECO:0000313" key="8">
    <source>
        <dbReference type="EMBL" id="KAJ8030551.1"/>
    </source>
</evidence>
<keyword evidence="5 6" id="KW-0408">Iron</keyword>
<dbReference type="GO" id="GO:0020037">
    <property type="term" value="F:heme binding"/>
    <property type="evidence" value="ECO:0007669"/>
    <property type="project" value="InterPro"/>
</dbReference>
<dbReference type="GO" id="GO:0004497">
    <property type="term" value="F:monooxygenase activity"/>
    <property type="evidence" value="ECO:0007669"/>
    <property type="project" value="UniProtKB-KW"/>
</dbReference>
<evidence type="ECO:0000256" key="7">
    <source>
        <dbReference type="SAM" id="Phobius"/>
    </source>
</evidence>
<comment type="similarity">
    <text evidence="2 6">Belongs to the cytochrome P450 family.</text>
</comment>
<dbReference type="Proteomes" id="UP001152320">
    <property type="component" value="Chromosome 13"/>
</dbReference>
<evidence type="ECO:0000256" key="4">
    <source>
        <dbReference type="ARBA" id="ARBA00023136"/>
    </source>
</evidence>
<dbReference type="OrthoDB" id="1470350at2759"/>
<feature type="transmembrane region" description="Helical" evidence="7">
    <location>
        <begin position="6"/>
        <end position="26"/>
    </location>
</feature>
<keyword evidence="7" id="KW-1133">Transmembrane helix</keyword>
<organism evidence="8 9">
    <name type="scientific">Holothuria leucospilota</name>
    <name type="common">Black long sea cucumber</name>
    <name type="synonym">Mertensiothuria leucospilota</name>
    <dbReference type="NCBI Taxonomy" id="206669"/>
    <lineage>
        <taxon>Eukaryota</taxon>
        <taxon>Metazoa</taxon>
        <taxon>Echinodermata</taxon>
        <taxon>Eleutherozoa</taxon>
        <taxon>Echinozoa</taxon>
        <taxon>Holothuroidea</taxon>
        <taxon>Aspidochirotacea</taxon>
        <taxon>Aspidochirotida</taxon>
        <taxon>Holothuriidae</taxon>
        <taxon>Holothuria</taxon>
    </lineage>
</organism>
<dbReference type="InterPro" id="IPR050196">
    <property type="entry name" value="Cytochrome_P450_Monoox"/>
</dbReference>
<dbReference type="InterPro" id="IPR002401">
    <property type="entry name" value="Cyt_P450_E_grp-I"/>
</dbReference>
<evidence type="ECO:0000256" key="2">
    <source>
        <dbReference type="ARBA" id="ARBA00010617"/>
    </source>
</evidence>
<evidence type="ECO:0000256" key="6">
    <source>
        <dbReference type="RuleBase" id="RU000461"/>
    </source>
</evidence>
<sequence>MDSVKVIAPFVFAGTVVLVIFLPKVLRYMVLRYRLRNFKGPRGLPILGNALQFGRDNAAYRKFIRHNAERFQENGSFLLYFGLLPVVFVYNAVDMEKILRNVKHDEKEFFYKMGLSPWLGDGLLLSAGSKWAARRKLLTPSLHFSILKKFLFVFNEQAQCLTEKICQLVDKPSVNLPPLISLCSLDVMSEIIIGLKLAAQEGGSSEYVEAVHRMSKIILERAMRPWCYSNFVFRQTPLGREHEECLRILHNTTKQVIHDRKLGIQEEGRKAVIIDDKSREVRKRRRLAFLDLLIEVQKQDPSLTDEGIQEEVDTFMFEGHDTVSTSLSMALYLIGRHPDVQKKIQKELEQVFGIDRERFVTSEDLQKLEYLSCVMKESQRLLTTVPTVGRTLKEDTRIGGIDVPKGTYISLSFHLLHRDPNEFPEPEKFDPDRFCPSNSEGRHNFAFIPFSAGHRNCIGQKFAIMEQKVILATILRKVEIKSLQEIAEMRFAAELVLRSVDGVKVTFTRRLLH</sequence>
<comment type="cofactor">
    <cofactor evidence="5">
        <name>heme</name>
        <dbReference type="ChEBI" id="CHEBI:30413"/>
    </cofactor>
</comment>
<keyword evidence="3" id="KW-0256">Endoplasmic reticulum</keyword>
<keyword evidence="7" id="KW-0812">Transmembrane</keyword>
<evidence type="ECO:0000313" key="9">
    <source>
        <dbReference type="Proteomes" id="UP001152320"/>
    </source>
</evidence>
<dbReference type="PANTHER" id="PTHR24291:SF189">
    <property type="entry name" value="CYTOCHROME P450 4C3-RELATED"/>
    <property type="match status" value="1"/>
</dbReference>
<proteinExistence type="inferred from homology"/>
<dbReference type="SUPFAM" id="SSF48264">
    <property type="entry name" value="Cytochrome P450"/>
    <property type="match status" value="1"/>
</dbReference>
<feature type="transmembrane region" description="Helical" evidence="7">
    <location>
        <begin position="75"/>
        <end position="93"/>
    </location>
</feature>